<dbReference type="OrthoDB" id="1932629at2759"/>
<proteinExistence type="predicted"/>
<feature type="coiled-coil region" evidence="1">
    <location>
        <begin position="187"/>
        <end position="266"/>
    </location>
</feature>
<organism evidence="2 3">
    <name type="scientific">Adiantum capillus-veneris</name>
    <name type="common">Maidenhair fern</name>
    <dbReference type="NCBI Taxonomy" id="13818"/>
    <lineage>
        <taxon>Eukaryota</taxon>
        <taxon>Viridiplantae</taxon>
        <taxon>Streptophyta</taxon>
        <taxon>Embryophyta</taxon>
        <taxon>Tracheophyta</taxon>
        <taxon>Polypodiopsida</taxon>
        <taxon>Polypodiidae</taxon>
        <taxon>Polypodiales</taxon>
        <taxon>Pteridineae</taxon>
        <taxon>Pteridaceae</taxon>
        <taxon>Vittarioideae</taxon>
        <taxon>Adiantum</taxon>
    </lineage>
</organism>
<dbReference type="Proteomes" id="UP000886520">
    <property type="component" value="Chromosome 24"/>
</dbReference>
<dbReference type="EMBL" id="JABFUD020000024">
    <property type="protein sequence ID" value="KAI5059896.1"/>
    <property type="molecule type" value="Genomic_DNA"/>
</dbReference>
<name>A0A9D4U495_ADICA</name>
<evidence type="ECO:0000313" key="3">
    <source>
        <dbReference type="Proteomes" id="UP000886520"/>
    </source>
</evidence>
<protein>
    <submittedName>
        <fullName evidence="2">Uncharacterized protein</fullName>
    </submittedName>
</protein>
<gene>
    <name evidence="2" type="ORF">GOP47_0024316</name>
</gene>
<feature type="coiled-coil region" evidence="1">
    <location>
        <begin position="94"/>
        <end position="143"/>
    </location>
</feature>
<reference evidence="2" key="1">
    <citation type="submission" date="2021-01" db="EMBL/GenBank/DDBJ databases">
        <title>Adiantum capillus-veneris genome.</title>
        <authorList>
            <person name="Fang Y."/>
            <person name="Liao Q."/>
        </authorList>
    </citation>
    <scope>NUCLEOTIDE SEQUENCE</scope>
    <source>
        <strain evidence="2">H3</strain>
        <tissue evidence="2">Leaf</tissue>
    </source>
</reference>
<evidence type="ECO:0000313" key="2">
    <source>
        <dbReference type="EMBL" id="KAI5059896.1"/>
    </source>
</evidence>
<accession>A0A9D4U495</accession>
<comment type="caution">
    <text evidence="2">The sequence shown here is derived from an EMBL/GenBank/DDBJ whole genome shotgun (WGS) entry which is preliminary data.</text>
</comment>
<evidence type="ECO:0000256" key="1">
    <source>
        <dbReference type="SAM" id="Coils"/>
    </source>
</evidence>
<keyword evidence="1" id="KW-0175">Coiled coil</keyword>
<keyword evidence="3" id="KW-1185">Reference proteome</keyword>
<dbReference type="AlphaFoldDB" id="A0A9D4U495"/>
<sequence length="292" mass="34271">MAAVHPALSKSIALEALDEDMVSLLAQVDLLHKCYKEAMLDIRKLKAKLSMETQKREAAEAFAHSMEQESHRLSKAQGETFSKMVQQLECRSQFEDMRHELKCLKLQLGCKEEEHTMSLRALSNKYSAEIDALQNQIRQSQDELTLRDAAVAHLEQELSCLRFSMQEMQQSSEVEFQSATLKYQQEMNEMKHKLDMLTHDKNLLEDRVLQENKVLQSQLQSVEKQVITERADFEKRVRESSFSRHSEVYKQKIMRLRKENEDLRRQCFFGKLLGWGKHDNRYLYRKVTITPT</sequence>